<organism evidence="1 2">
    <name type="scientific">Dimorphilus gyrociliatus</name>
    <dbReference type="NCBI Taxonomy" id="2664684"/>
    <lineage>
        <taxon>Eukaryota</taxon>
        <taxon>Metazoa</taxon>
        <taxon>Spiralia</taxon>
        <taxon>Lophotrochozoa</taxon>
        <taxon>Annelida</taxon>
        <taxon>Polychaeta</taxon>
        <taxon>Polychaeta incertae sedis</taxon>
        <taxon>Dinophilidae</taxon>
        <taxon>Dimorphilus</taxon>
    </lineage>
</organism>
<protein>
    <submittedName>
        <fullName evidence="1">Uncharacterized protein</fullName>
    </submittedName>
</protein>
<accession>A0A7I8VY93</accession>
<gene>
    <name evidence="1" type="ORF">DGYR_LOCUS8765</name>
</gene>
<reference evidence="1 2" key="1">
    <citation type="submission" date="2020-08" db="EMBL/GenBank/DDBJ databases">
        <authorList>
            <person name="Hejnol A."/>
        </authorList>
    </citation>
    <scope>NUCLEOTIDE SEQUENCE [LARGE SCALE GENOMIC DNA]</scope>
</reference>
<dbReference type="Proteomes" id="UP000549394">
    <property type="component" value="Unassembled WGS sequence"/>
</dbReference>
<proteinExistence type="predicted"/>
<evidence type="ECO:0000313" key="2">
    <source>
        <dbReference type="Proteomes" id="UP000549394"/>
    </source>
</evidence>
<evidence type="ECO:0000313" key="1">
    <source>
        <dbReference type="EMBL" id="CAD5120712.1"/>
    </source>
</evidence>
<comment type="caution">
    <text evidence="1">The sequence shown here is derived from an EMBL/GenBank/DDBJ whole genome shotgun (WGS) entry which is preliminary data.</text>
</comment>
<sequence length="547" mass="62052">MDDFKQLETILEDIVTVMNGNNFLPDLDTSLFGLTEEELTRDYPNEKLKVDSVPEKSCNNEISSDLDLISDLDSLTDLLSTPKNFMNQFCRTEAVDRPTSLPLSPLDCQAPVDYFALSPIMSVSGNDCSMKELGSVNNKRSLDDLAEEYNVNIAKKPCVNNVVVDVPVSRVQPSVIRTENRDPIRLSCKPKLTNSCQNNSYVRSICSPFHGELARKRLKEYYLSDEPKATISPMSDKPVVEKSPTVVLQYRPSDLISDGQSPQASEQQDGQPKKTIGEKFATIRALLSQQSSNIVARVIGKQNTSVDRCQPVQIQAEVAEKIFKDQSDNLQAELERTAKKAESGTLVEPGENLSQILSDSTEVQLEIPPDSDDDESVIVQIIMEPNKPRIVGISRCRKNVLVNTRLTREQIMQRFETYFEGHPLPLIPYVPTYSEWAAWKMGQYNLPDYKCVWKPFTTMTRQHFEQFLKSSELVDVSVEKYNERPPISIVQYLLTLDRRIAMLQTAFLQLEDGDVKSIIPEIITKAYQEYLNCKRKNFPPEFIERSV</sequence>
<dbReference type="EMBL" id="CAJFCJ010000013">
    <property type="protein sequence ID" value="CAD5120712.1"/>
    <property type="molecule type" value="Genomic_DNA"/>
</dbReference>
<name>A0A7I8VY93_9ANNE</name>
<keyword evidence="2" id="KW-1185">Reference proteome</keyword>
<dbReference type="AlphaFoldDB" id="A0A7I8VY93"/>